<comment type="caution">
    <text evidence="2">The sequence shown here is derived from an EMBL/GenBank/DDBJ whole genome shotgun (WGS) entry which is preliminary data.</text>
</comment>
<feature type="transmembrane region" description="Helical" evidence="1">
    <location>
        <begin position="7"/>
        <end position="25"/>
    </location>
</feature>
<keyword evidence="1" id="KW-0812">Transmembrane</keyword>
<evidence type="ECO:0000313" key="2">
    <source>
        <dbReference type="EMBL" id="PIE91966.1"/>
    </source>
</evidence>
<proteinExistence type="predicted"/>
<dbReference type="EMBL" id="NWUW01000053">
    <property type="protein sequence ID" value="PIE91966.1"/>
    <property type="molecule type" value="Genomic_DNA"/>
</dbReference>
<name>A0A2G6Q562_9BACI</name>
<dbReference type="Proteomes" id="UP000228484">
    <property type="component" value="Unassembled WGS sequence"/>
</dbReference>
<evidence type="ECO:0000313" key="3">
    <source>
        <dbReference type="Proteomes" id="UP000228484"/>
    </source>
</evidence>
<reference evidence="2 3" key="1">
    <citation type="submission" date="2017-09" db="EMBL/GenBank/DDBJ databases">
        <title>Biocontrol bacteria screening and application from spent mushroom substrate.</title>
        <authorList>
            <person name="Sun X."/>
        </authorList>
    </citation>
    <scope>NUCLEOTIDE SEQUENCE [LARGE SCALE GENOMIC DNA]</scope>
    <source>
        <strain evidence="2 3">100374</strain>
    </source>
</reference>
<gene>
    <name evidence="2" type="ORF">CO726_29165</name>
</gene>
<feature type="transmembrane region" description="Helical" evidence="1">
    <location>
        <begin position="96"/>
        <end position="118"/>
    </location>
</feature>
<accession>A0A2G6Q562</accession>
<feature type="transmembrane region" description="Helical" evidence="1">
    <location>
        <begin position="71"/>
        <end position="90"/>
    </location>
</feature>
<protein>
    <submittedName>
        <fullName evidence="2">Uncharacterized protein</fullName>
    </submittedName>
</protein>
<evidence type="ECO:0000256" key="1">
    <source>
        <dbReference type="SAM" id="Phobius"/>
    </source>
</evidence>
<dbReference type="AlphaFoldDB" id="A0A2G6Q562"/>
<sequence>MFLQRLKVILLSGVSMSVISIIVESRDSLSAANFNLLPIYTLAYSCAFTIFAVPVQILLSNTIFSKRFNILTLFIYILAALIVFFAINVSDFELNITFFTQILLYVYIISAGFFFWLWDSLIIPNKR</sequence>
<dbReference type="Pfam" id="PF17094">
    <property type="entry name" value="UPF0715"/>
    <property type="match status" value="1"/>
</dbReference>
<dbReference type="InterPro" id="IPR031374">
    <property type="entry name" value="UPF0715"/>
</dbReference>
<feature type="transmembrane region" description="Helical" evidence="1">
    <location>
        <begin position="37"/>
        <end position="59"/>
    </location>
</feature>
<organism evidence="2 3">
    <name type="scientific">Bacillus fungorum</name>
    <dbReference type="NCBI Taxonomy" id="2039284"/>
    <lineage>
        <taxon>Bacteria</taxon>
        <taxon>Bacillati</taxon>
        <taxon>Bacillota</taxon>
        <taxon>Bacilli</taxon>
        <taxon>Bacillales</taxon>
        <taxon>Bacillaceae</taxon>
        <taxon>Bacillus</taxon>
    </lineage>
</organism>
<keyword evidence="1" id="KW-1133">Transmembrane helix</keyword>
<keyword evidence="1" id="KW-0472">Membrane</keyword>
<keyword evidence="3" id="KW-1185">Reference proteome</keyword>
<dbReference type="RefSeq" id="WP_042516243.1">
    <property type="nucleotide sequence ID" value="NZ_NWUW01000053.1"/>
</dbReference>